<evidence type="ECO:0000259" key="1">
    <source>
        <dbReference type="Pfam" id="PF08239"/>
    </source>
</evidence>
<name>A0A2S8ADX3_9FLAO</name>
<gene>
    <name evidence="2" type="ORF">C4S77_05705</name>
</gene>
<reference evidence="2 3" key="1">
    <citation type="submission" date="2018-02" db="EMBL/GenBank/DDBJ databases">
        <title>Genome sequences of Apibacter spp., gut symbionts of Asian honey bees.</title>
        <authorList>
            <person name="Kwong W.K."/>
            <person name="Steele M.I."/>
            <person name="Moran N.A."/>
        </authorList>
    </citation>
    <scope>NUCLEOTIDE SEQUENCE [LARGE SCALE GENOMIC DNA]</scope>
    <source>
        <strain evidence="3">wkB301</strain>
    </source>
</reference>
<dbReference type="EMBL" id="PSZM01000036">
    <property type="protein sequence ID" value="PQL93153.1"/>
    <property type="molecule type" value="Genomic_DNA"/>
</dbReference>
<organism evidence="2 3">
    <name type="scientific">Apibacter adventoris</name>
    <dbReference type="NCBI Taxonomy" id="1679466"/>
    <lineage>
        <taxon>Bacteria</taxon>
        <taxon>Pseudomonadati</taxon>
        <taxon>Bacteroidota</taxon>
        <taxon>Flavobacteriia</taxon>
        <taxon>Flavobacteriales</taxon>
        <taxon>Weeksellaceae</taxon>
        <taxon>Apibacter</taxon>
    </lineage>
</organism>
<evidence type="ECO:0000313" key="2">
    <source>
        <dbReference type="EMBL" id="PQL93153.1"/>
    </source>
</evidence>
<dbReference type="PROSITE" id="PS51257">
    <property type="entry name" value="PROKAR_LIPOPROTEIN"/>
    <property type="match status" value="1"/>
</dbReference>
<dbReference type="RefSeq" id="WP_105246718.1">
    <property type="nucleotide sequence ID" value="NZ_PSZM01000036.1"/>
</dbReference>
<dbReference type="OrthoDB" id="7054664at2"/>
<dbReference type="Gene3D" id="2.30.30.40">
    <property type="entry name" value="SH3 Domains"/>
    <property type="match status" value="1"/>
</dbReference>
<comment type="caution">
    <text evidence="2">The sequence shown here is derived from an EMBL/GenBank/DDBJ whole genome shotgun (WGS) entry which is preliminary data.</text>
</comment>
<keyword evidence="3" id="KW-1185">Reference proteome</keyword>
<dbReference type="AlphaFoldDB" id="A0A2S8ADX3"/>
<accession>A0A2S8ADX3</accession>
<dbReference type="Proteomes" id="UP000238042">
    <property type="component" value="Unassembled WGS sequence"/>
</dbReference>
<evidence type="ECO:0000313" key="3">
    <source>
        <dbReference type="Proteomes" id="UP000238042"/>
    </source>
</evidence>
<protein>
    <recommendedName>
        <fullName evidence="1">SH3b domain-containing protein</fullName>
    </recommendedName>
</protein>
<feature type="domain" description="SH3b" evidence="1">
    <location>
        <begin position="293"/>
        <end position="338"/>
    </location>
</feature>
<dbReference type="InterPro" id="IPR003646">
    <property type="entry name" value="SH3-like_bac-type"/>
</dbReference>
<dbReference type="Pfam" id="PF08239">
    <property type="entry name" value="SH3_3"/>
    <property type="match status" value="1"/>
</dbReference>
<proteinExistence type="predicted"/>
<sequence>MRKVLIFLLIIFSFSSCIKHNNKDQNMLNNKIEILKNNNFEFPEDNLFKERIKLVFGVNIDSVFSNEFYLEIKPIIPDAPDFYPTVYKKEKYLDTDNFTNDLSFVSFNKYVFYEDKMAFNYLKFNDNYYLYMLVQDYGYYNNELLEYIFKEIKNDLETPFAYSVFFGRIGIHGNWELRKEIFQKYINQYPDVNISATSFIAPIIEEKNPYEGNREYDVAFILNLLIERNQKKDIYPVGEVDYLFIKYPNFLKHLKNNNYYSFPKLKSYSENQSDSDNSDNPIEYYIQDPDGFTNLRKEKNSKSEILQQIKNNEEVEVLNNEGNWWLIKTQEGNQGYVYYNRVREK</sequence>